<protein>
    <recommendedName>
        <fullName evidence="4">TonB C-terminal domain-containing protein</fullName>
    </recommendedName>
</protein>
<dbReference type="RefSeq" id="WP_220380212.1">
    <property type="nucleotide sequence ID" value="NZ_CP080544.1"/>
</dbReference>
<sequence>MKRLLTLLLCVVAGAALGADRSDVRLYDEGSLGADYMIAPGSQITSPGFPFAAEGRPDNVCIALAYRVQADGSAQGFAVLNNWTSNAEAARTDATYLDPYARAAAEAVSQWRFVPKHRDEGSSNAAVSIATFAFKGERGGEDLGDIRAHCKIDKIAAYEGRLRRMGAFDRDINKSNYLGNLEREWRENNRFVFDYPLDHFQR</sequence>
<keyword evidence="3" id="KW-1185">Reference proteome</keyword>
<dbReference type="Proteomes" id="UP000824755">
    <property type="component" value="Chromosome"/>
</dbReference>
<keyword evidence="1" id="KW-0732">Signal</keyword>
<evidence type="ECO:0000313" key="3">
    <source>
        <dbReference type="Proteomes" id="UP000824755"/>
    </source>
</evidence>
<gene>
    <name evidence="2" type="ORF">H8L67_02480</name>
</gene>
<accession>A0ABX8WRE0</accession>
<feature type="signal peptide" evidence="1">
    <location>
        <begin position="1"/>
        <end position="18"/>
    </location>
</feature>
<name>A0ABX8WRE0_9GAMM</name>
<reference evidence="2 3" key="1">
    <citation type="submission" date="2021-08" db="EMBL/GenBank/DDBJ databases">
        <title>Lysobacter sp. strain CJ11 Genome sequencing and assembly.</title>
        <authorList>
            <person name="Kim I."/>
        </authorList>
    </citation>
    <scope>NUCLEOTIDE SEQUENCE [LARGE SCALE GENOMIC DNA]</scope>
    <source>
        <strain evidence="2 3">CJ11</strain>
    </source>
</reference>
<evidence type="ECO:0008006" key="4">
    <source>
        <dbReference type="Google" id="ProtNLM"/>
    </source>
</evidence>
<feature type="chain" id="PRO_5045737967" description="TonB C-terminal domain-containing protein" evidence="1">
    <location>
        <begin position="19"/>
        <end position="202"/>
    </location>
</feature>
<dbReference type="EMBL" id="CP080544">
    <property type="protein sequence ID" value="QYR53396.1"/>
    <property type="molecule type" value="Genomic_DNA"/>
</dbReference>
<organism evidence="2 3">
    <name type="scientific">Lysobacter soyae</name>
    <dbReference type="NCBI Taxonomy" id="2764185"/>
    <lineage>
        <taxon>Bacteria</taxon>
        <taxon>Pseudomonadati</taxon>
        <taxon>Pseudomonadota</taxon>
        <taxon>Gammaproteobacteria</taxon>
        <taxon>Lysobacterales</taxon>
        <taxon>Lysobacteraceae</taxon>
        <taxon>Lysobacter</taxon>
    </lineage>
</organism>
<evidence type="ECO:0000256" key="1">
    <source>
        <dbReference type="SAM" id="SignalP"/>
    </source>
</evidence>
<proteinExistence type="predicted"/>
<evidence type="ECO:0000313" key="2">
    <source>
        <dbReference type="EMBL" id="QYR53396.1"/>
    </source>
</evidence>